<dbReference type="SUPFAM" id="SSF46785">
    <property type="entry name" value="Winged helix' DNA-binding domain"/>
    <property type="match status" value="1"/>
</dbReference>
<dbReference type="InterPro" id="IPR037402">
    <property type="entry name" value="YidZ_PBP2"/>
</dbReference>
<dbReference type="GO" id="GO:0003700">
    <property type="term" value="F:DNA-binding transcription factor activity"/>
    <property type="evidence" value="ECO:0007669"/>
    <property type="project" value="InterPro"/>
</dbReference>
<evidence type="ECO:0000256" key="1">
    <source>
        <dbReference type="ARBA" id="ARBA00009437"/>
    </source>
</evidence>
<evidence type="ECO:0000313" key="6">
    <source>
        <dbReference type="EMBL" id="OLF53357.1"/>
    </source>
</evidence>
<dbReference type="InterPro" id="IPR036388">
    <property type="entry name" value="WH-like_DNA-bd_sf"/>
</dbReference>
<evidence type="ECO:0000259" key="5">
    <source>
        <dbReference type="PROSITE" id="PS50931"/>
    </source>
</evidence>
<dbReference type="Pfam" id="PF03466">
    <property type="entry name" value="LysR_substrate"/>
    <property type="match status" value="1"/>
</dbReference>
<dbReference type="SUPFAM" id="SSF53850">
    <property type="entry name" value="Periplasmic binding protein-like II"/>
    <property type="match status" value="1"/>
</dbReference>
<dbReference type="GO" id="GO:0003677">
    <property type="term" value="F:DNA binding"/>
    <property type="evidence" value="ECO:0007669"/>
    <property type="project" value="UniProtKB-KW"/>
</dbReference>
<keyword evidence="2" id="KW-0805">Transcription regulation</keyword>
<dbReference type="InterPro" id="IPR036390">
    <property type="entry name" value="WH_DNA-bd_sf"/>
</dbReference>
<dbReference type="RefSeq" id="WP_075120454.1">
    <property type="nucleotide sequence ID" value="NZ_MSCT01000015.1"/>
</dbReference>
<dbReference type="PROSITE" id="PS50931">
    <property type="entry name" value="HTH_LYSR"/>
    <property type="match status" value="1"/>
</dbReference>
<dbReference type="Gene3D" id="1.10.10.10">
    <property type="entry name" value="Winged helix-like DNA-binding domain superfamily/Winged helix DNA-binding domain"/>
    <property type="match status" value="1"/>
</dbReference>
<protein>
    <submittedName>
        <fullName evidence="6">LysR family transcriptional regulator</fullName>
    </submittedName>
</protein>
<proteinExistence type="inferred from homology"/>
<dbReference type="AlphaFoldDB" id="A0A1Q8ENH8"/>
<keyword evidence="4" id="KW-0804">Transcription</keyword>
<accession>A0A1Q8ENH8</accession>
<dbReference type="Proteomes" id="UP000185578">
    <property type="component" value="Unassembled WGS sequence"/>
</dbReference>
<dbReference type="InterPro" id="IPR050389">
    <property type="entry name" value="LysR-type_TF"/>
</dbReference>
<evidence type="ECO:0000313" key="7">
    <source>
        <dbReference type="Proteomes" id="UP000185578"/>
    </source>
</evidence>
<dbReference type="PANTHER" id="PTHR30118:SF15">
    <property type="entry name" value="TRANSCRIPTIONAL REGULATORY PROTEIN"/>
    <property type="match status" value="1"/>
</dbReference>
<gene>
    <name evidence="6" type="ORF">BTN82_17930</name>
</gene>
<dbReference type="CDD" id="cd08417">
    <property type="entry name" value="PBP2_Nitroaromatics_like"/>
    <property type="match status" value="1"/>
</dbReference>
<evidence type="ECO:0000256" key="2">
    <source>
        <dbReference type="ARBA" id="ARBA00023015"/>
    </source>
</evidence>
<reference evidence="6 7" key="1">
    <citation type="submission" date="2016-12" db="EMBL/GenBank/DDBJ databases">
        <authorList>
            <person name="Song W.-J."/>
            <person name="Kurnit D.M."/>
        </authorList>
    </citation>
    <scope>NUCLEOTIDE SEQUENCE [LARGE SCALE GENOMIC DNA]</scope>
    <source>
        <strain evidence="6 7">PCL1601</strain>
    </source>
</reference>
<comment type="similarity">
    <text evidence="1">Belongs to the LysR transcriptional regulatory family.</text>
</comment>
<dbReference type="InterPro" id="IPR005119">
    <property type="entry name" value="LysR_subst-bd"/>
</dbReference>
<sequence length="315" mass="34971">MKLNLRRLDLNLLLVFDALMQEQNLSRAAVRLNLSQPAVSNALARLRSQLDEPLFVRTARGMQPTPRAQVLHGSVRQALRLLQEGLDPTSEFDPAAADQTFTLSMNDYAQARLLPALSRRLQDSAPKVRLAVRSDAADSLPAWLTTGLLDLAVDYLYFDDPDLCYHPLLQEQLVVIGRVGHPAFEPQLGLTAYEQGRHVAIPDRGGRGSPLEIVLGSAKVQRHVQLFVPHYLSIPLIVAQSDLLGTVPRRLAEHFCALLPIRIAELPLVAPPVQVSLIWHRQQERVPGHRWLREQIIALAAGFAARPELSGRSGE</sequence>
<organism evidence="6 7">
    <name type="scientific">Pseudomonas chlororaphis</name>
    <dbReference type="NCBI Taxonomy" id="587753"/>
    <lineage>
        <taxon>Bacteria</taxon>
        <taxon>Pseudomonadati</taxon>
        <taxon>Pseudomonadota</taxon>
        <taxon>Gammaproteobacteria</taxon>
        <taxon>Pseudomonadales</taxon>
        <taxon>Pseudomonadaceae</taxon>
        <taxon>Pseudomonas</taxon>
    </lineage>
</organism>
<dbReference type="PRINTS" id="PR00039">
    <property type="entry name" value="HTHLYSR"/>
</dbReference>
<dbReference type="OrthoDB" id="8557381at2"/>
<feature type="domain" description="HTH lysR-type" evidence="5">
    <location>
        <begin position="8"/>
        <end position="65"/>
    </location>
</feature>
<dbReference type="Pfam" id="PF00126">
    <property type="entry name" value="HTH_1"/>
    <property type="match status" value="1"/>
</dbReference>
<comment type="caution">
    <text evidence="6">The sequence shown here is derived from an EMBL/GenBank/DDBJ whole genome shotgun (WGS) entry which is preliminary data.</text>
</comment>
<name>A0A1Q8ENH8_9PSED</name>
<dbReference type="EMBL" id="MSCT01000015">
    <property type="protein sequence ID" value="OLF53357.1"/>
    <property type="molecule type" value="Genomic_DNA"/>
</dbReference>
<evidence type="ECO:0000256" key="4">
    <source>
        <dbReference type="ARBA" id="ARBA00023163"/>
    </source>
</evidence>
<dbReference type="Gene3D" id="3.40.190.10">
    <property type="entry name" value="Periplasmic binding protein-like II"/>
    <property type="match status" value="2"/>
</dbReference>
<keyword evidence="3" id="KW-0238">DNA-binding</keyword>
<dbReference type="InterPro" id="IPR000847">
    <property type="entry name" value="LysR_HTH_N"/>
</dbReference>
<evidence type="ECO:0000256" key="3">
    <source>
        <dbReference type="ARBA" id="ARBA00023125"/>
    </source>
</evidence>
<dbReference type="PANTHER" id="PTHR30118">
    <property type="entry name" value="HTH-TYPE TRANSCRIPTIONAL REGULATOR LEUO-RELATED"/>
    <property type="match status" value="1"/>
</dbReference>